<dbReference type="SMART" id="SM00344">
    <property type="entry name" value="HTH_ASNC"/>
    <property type="match status" value="1"/>
</dbReference>
<evidence type="ECO:0000313" key="6">
    <source>
        <dbReference type="Proteomes" id="UP001157017"/>
    </source>
</evidence>
<accession>A0ABQ6JI92</accession>
<dbReference type="PANTHER" id="PTHR30154:SF45">
    <property type="entry name" value="TRANSCRIPTIONAL REGULATORY PROTEIN (PROBABLY ASNC-FAMILY)-RELATED"/>
    <property type="match status" value="1"/>
</dbReference>
<dbReference type="PROSITE" id="PS50956">
    <property type="entry name" value="HTH_ASNC_2"/>
    <property type="match status" value="1"/>
</dbReference>
<dbReference type="Proteomes" id="UP001157017">
    <property type="component" value="Unassembled WGS sequence"/>
</dbReference>
<dbReference type="Gene3D" id="1.10.10.10">
    <property type="entry name" value="Winged helix-like DNA-binding domain superfamily/Winged helix DNA-binding domain"/>
    <property type="match status" value="1"/>
</dbReference>
<dbReference type="InterPro" id="IPR019888">
    <property type="entry name" value="Tscrpt_reg_AsnC-like"/>
</dbReference>
<proteinExistence type="predicted"/>
<organism evidence="5 6">
    <name type="scientific">Angustibacter aerolatus</name>
    <dbReference type="NCBI Taxonomy" id="1162965"/>
    <lineage>
        <taxon>Bacteria</taxon>
        <taxon>Bacillati</taxon>
        <taxon>Actinomycetota</taxon>
        <taxon>Actinomycetes</taxon>
        <taxon>Kineosporiales</taxon>
        <taxon>Kineosporiaceae</taxon>
    </lineage>
</organism>
<dbReference type="EMBL" id="BSUZ01000001">
    <property type="protein sequence ID" value="GMA86496.1"/>
    <property type="molecule type" value="Genomic_DNA"/>
</dbReference>
<evidence type="ECO:0000313" key="5">
    <source>
        <dbReference type="EMBL" id="GMA86496.1"/>
    </source>
</evidence>
<dbReference type="InterPro" id="IPR036388">
    <property type="entry name" value="WH-like_DNA-bd_sf"/>
</dbReference>
<evidence type="ECO:0000259" key="4">
    <source>
        <dbReference type="PROSITE" id="PS50956"/>
    </source>
</evidence>
<dbReference type="InterPro" id="IPR011008">
    <property type="entry name" value="Dimeric_a/b-barrel"/>
</dbReference>
<dbReference type="InterPro" id="IPR019887">
    <property type="entry name" value="Tscrpt_reg_AsnC/Lrp_C"/>
</dbReference>
<comment type="caution">
    <text evidence="5">The sequence shown here is derived from an EMBL/GenBank/DDBJ whole genome shotgun (WGS) entry which is preliminary data.</text>
</comment>
<dbReference type="Gene3D" id="3.30.70.920">
    <property type="match status" value="1"/>
</dbReference>
<sequence length="144" mass="15750">MRLDGVDRQIMSLLRNDARTSYSTIGASVGLSAPAVKRRVDRMLDAGVIRGFHADVDPEAAGWQVEAIVDLFCQGRTSRDDIADLVARMPEVTSAFTVTGEANAILHLRVEDIEHLQRALEAIRGEGVVQQTRSHIVLTRLTSG</sequence>
<dbReference type="Pfam" id="PF13404">
    <property type="entry name" value="HTH_AsnC-type"/>
    <property type="match status" value="1"/>
</dbReference>
<name>A0ABQ6JI92_9ACTN</name>
<dbReference type="SUPFAM" id="SSF54909">
    <property type="entry name" value="Dimeric alpha+beta barrel"/>
    <property type="match status" value="1"/>
</dbReference>
<evidence type="ECO:0000256" key="2">
    <source>
        <dbReference type="ARBA" id="ARBA00023125"/>
    </source>
</evidence>
<protein>
    <submittedName>
        <fullName evidence="5">AsnC family transcriptional regulator</fullName>
    </submittedName>
</protein>
<keyword evidence="2" id="KW-0238">DNA-binding</keyword>
<dbReference type="PANTHER" id="PTHR30154">
    <property type="entry name" value="LEUCINE-RESPONSIVE REGULATORY PROTEIN"/>
    <property type="match status" value="1"/>
</dbReference>
<keyword evidence="1" id="KW-0805">Transcription regulation</keyword>
<evidence type="ECO:0000256" key="1">
    <source>
        <dbReference type="ARBA" id="ARBA00023015"/>
    </source>
</evidence>
<keyword evidence="6" id="KW-1185">Reference proteome</keyword>
<dbReference type="Pfam" id="PF01037">
    <property type="entry name" value="AsnC_trans_reg"/>
    <property type="match status" value="1"/>
</dbReference>
<dbReference type="InterPro" id="IPR000485">
    <property type="entry name" value="AsnC-type_HTH_dom"/>
</dbReference>
<keyword evidence="3" id="KW-0804">Transcription</keyword>
<dbReference type="SUPFAM" id="SSF46785">
    <property type="entry name" value="Winged helix' DNA-binding domain"/>
    <property type="match status" value="1"/>
</dbReference>
<evidence type="ECO:0000256" key="3">
    <source>
        <dbReference type="ARBA" id="ARBA00023163"/>
    </source>
</evidence>
<reference evidence="6" key="1">
    <citation type="journal article" date="2019" name="Int. J. Syst. Evol. Microbiol.">
        <title>The Global Catalogue of Microorganisms (GCM) 10K type strain sequencing project: providing services to taxonomists for standard genome sequencing and annotation.</title>
        <authorList>
            <consortium name="The Broad Institute Genomics Platform"/>
            <consortium name="The Broad Institute Genome Sequencing Center for Infectious Disease"/>
            <person name="Wu L."/>
            <person name="Ma J."/>
        </authorList>
    </citation>
    <scope>NUCLEOTIDE SEQUENCE [LARGE SCALE GENOMIC DNA]</scope>
    <source>
        <strain evidence="6">NBRC 108730</strain>
    </source>
</reference>
<dbReference type="InterPro" id="IPR036390">
    <property type="entry name" value="WH_DNA-bd_sf"/>
</dbReference>
<gene>
    <name evidence="5" type="ORF">GCM10025868_17460</name>
</gene>
<dbReference type="PRINTS" id="PR00033">
    <property type="entry name" value="HTHASNC"/>
</dbReference>
<feature type="domain" description="HTH asnC-type" evidence="4">
    <location>
        <begin position="3"/>
        <end position="64"/>
    </location>
</feature>